<organism evidence="8 9">
    <name type="scientific">Geothrix oryzae</name>
    <dbReference type="NCBI Taxonomy" id="2927975"/>
    <lineage>
        <taxon>Bacteria</taxon>
        <taxon>Pseudomonadati</taxon>
        <taxon>Acidobacteriota</taxon>
        <taxon>Holophagae</taxon>
        <taxon>Holophagales</taxon>
        <taxon>Holophagaceae</taxon>
        <taxon>Geothrix</taxon>
    </lineage>
</organism>
<gene>
    <name evidence="8" type="primary">cafA</name>
    <name evidence="8" type="ORF">GETHOR_25400</name>
</gene>
<evidence type="ECO:0000259" key="7">
    <source>
        <dbReference type="Pfam" id="PF10150"/>
    </source>
</evidence>
<dbReference type="Gene3D" id="2.40.50.140">
    <property type="entry name" value="Nucleic acid-binding proteins"/>
    <property type="match status" value="1"/>
</dbReference>
<keyword evidence="9" id="KW-1185">Reference proteome</keyword>
<evidence type="ECO:0000313" key="8">
    <source>
        <dbReference type="EMBL" id="BDU70439.1"/>
    </source>
</evidence>
<dbReference type="SUPFAM" id="SSF50249">
    <property type="entry name" value="Nucleic acid-binding proteins"/>
    <property type="match status" value="1"/>
</dbReference>
<proteinExistence type="predicted"/>
<evidence type="ECO:0000256" key="1">
    <source>
        <dbReference type="ARBA" id="ARBA00001946"/>
    </source>
</evidence>
<dbReference type="CDD" id="cd04453">
    <property type="entry name" value="S1_RNase_E"/>
    <property type="match status" value="1"/>
</dbReference>
<feature type="region of interest" description="Disordered" evidence="6">
    <location>
        <begin position="85"/>
        <end position="109"/>
    </location>
</feature>
<keyword evidence="5" id="KW-0694">RNA-binding</keyword>
<name>A0ABN6UZI9_9BACT</name>
<evidence type="ECO:0000256" key="2">
    <source>
        <dbReference type="ARBA" id="ARBA00022723"/>
    </source>
</evidence>
<evidence type="ECO:0000256" key="5">
    <source>
        <dbReference type="ARBA" id="ARBA00022884"/>
    </source>
</evidence>
<dbReference type="Proteomes" id="UP001242010">
    <property type="component" value="Chromosome"/>
</dbReference>
<evidence type="ECO:0000256" key="6">
    <source>
        <dbReference type="SAM" id="MobiDB-lite"/>
    </source>
</evidence>
<sequence>MEVRKSLVVNSTPLETRIALLENGQLCELFLERTMNKSQVGDVYKGRVAKLLPGMQSAFVGIGGAKDGFLYLDDPVAQRLGADLSADEDGEEAAEDLPPPPPPLPPLKEGEETLVQVVKDPIGSKGPRLSRHLSFPGRFLVFMPGIDHIGISRKITDPEERERLRDLIRSHTQPGEGFIVRTAAIGEKDEDLVGDVTFLRQMWQEIQAKADTVPAPGLVWQDLRLLQKVMRDIFREEVSTFWVDDAEAHQEVLAFVEKLHPEWANRVKQFTSDLPIFDAFGIEAEIDSARQPKVFLKHGGSIVLNQTEALVSVDVNTGKFVGKKDLEETVYLTNLEAIPEIVRQLRLRNLGGIVVIDFIDMVDPTHRDEVLARLQEELKRDRNHARAGGISEFGLVELTRKRTGPSLERLLTQPCPVCNGAGRTQSPETSLLKAYRELVRLGERLRGADVRLTVHPELAGALHQEAREGLMQLARLLGARVQWIERQDAPRHAVVMDLQLAGSDSATA</sequence>
<protein>
    <submittedName>
        <fullName evidence="8">Ribonuclease G</fullName>
    </submittedName>
</protein>
<keyword evidence="3" id="KW-0378">Hydrolase</keyword>
<dbReference type="EMBL" id="AP027079">
    <property type="protein sequence ID" value="BDU70439.1"/>
    <property type="molecule type" value="Genomic_DNA"/>
</dbReference>
<evidence type="ECO:0000256" key="4">
    <source>
        <dbReference type="ARBA" id="ARBA00022842"/>
    </source>
</evidence>
<evidence type="ECO:0000313" key="9">
    <source>
        <dbReference type="Proteomes" id="UP001242010"/>
    </source>
</evidence>
<accession>A0ABN6UZI9</accession>
<comment type="cofactor">
    <cofactor evidence="1">
        <name>Mg(2+)</name>
        <dbReference type="ChEBI" id="CHEBI:18420"/>
    </cofactor>
</comment>
<feature type="compositionally biased region" description="Acidic residues" evidence="6">
    <location>
        <begin position="85"/>
        <end position="95"/>
    </location>
</feature>
<dbReference type="InterPro" id="IPR019307">
    <property type="entry name" value="RNA-bd_AU-1/RNase_E/G"/>
</dbReference>
<dbReference type="RefSeq" id="WP_286354157.1">
    <property type="nucleotide sequence ID" value="NZ_AP027079.1"/>
</dbReference>
<dbReference type="Pfam" id="PF10150">
    <property type="entry name" value="RNase_E_G"/>
    <property type="match status" value="1"/>
</dbReference>
<feature type="compositionally biased region" description="Pro residues" evidence="6">
    <location>
        <begin position="97"/>
        <end position="106"/>
    </location>
</feature>
<dbReference type="InterPro" id="IPR012340">
    <property type="entry name" value="NA-bd_OB-fold"/>
</dbReference>
<dbReference type="PANTHER" id="PTHR30001">
    <property type="entry name" value="RIBONUCLEASE"/>
    <property type="match status" value="1"/>
</dbReference>
<dbReference type="PANTHER" id="PTHR30001:SF0">
    <property type="entry name" value="RIBONUCLEASE G"/>
    <property type="match status" value="1"/>
</dbReference>
<dbReference type="Gene3D" id="3.40.1260.20">
    <property type="entry name" value="Ribonuclease E, catalytic domain"/>
    <property type="match status" value="1"/>
</dbReference>
<evidence type="ECO:0000256" key="3">
    <source>
        <dbReference type="ARBA" id="ARBA00022801"/>
    </source>
</evidence>
<keyword evidence="4" id="KW-0460">Magnesium</keyword>
<reference evidence="9" key="1">
    <citation type="journal article" date="2023" name="Int. J. Syst. Evol. Microbiol.">
        <title>Mesoterricola silvestris gen. nov., sp. nov., Mesoterricola sediminis sp. nov., Geothrix oryzae sp. nov., Geothrix edaphica sp. nov., Geothrix rubra sp. nov., and Geothrix limicola sp. nov., six novel members of Acidobacteriota isolated from soils.</title>
        <authorList>
            <person name="Itoh H."/>
            <person name="Sugisawa Y."/>
            <person name="Mise K."/>
            <person name="Xu Z."/>
            <person name="Kuniyasu M."/>
            <person name="Ushijima N."/>
            <person name="Kawano K."/>
            <person name="Kobayashi E."/>
            <person name="Shiratori Y."/>
            <person name="Masuda Y."/>
            <person name="Senoo K."/>
        </authorList>
    </citation>
    <scope>NUCLEOTIDE SEQUENCE [LARGE SCALE GENOMIC DNA]</scope>
    <source>
        <strain evidence="9">Red222</strain>
    </source>
</reference>
<keyword evidence="2" id="KW-0479">Metal-binding</keyword>
<dbReference type="NCBIfam" id="TIGR00757">
    <property type="entry name" value="RNaseEG"/>
    <property type="match status" value="1"/>
</dbReference>
<dbReference type="InterPro" id="IPR004659">
    <property type="entry name" value="RNase_E/G"/>
</dbReference>
<feature type="domain" description="RNA-binding protein AU-1/Ribonuclease E/G" evidence="7">
    <location>
        <begin position="134"/>
        <end position="403"/>
    </location>
</feature>